<comment type="cofactor">
    <cofactor evidence="3">
        <name>Zn(2+)</name>
        <dbReference type="ChEBI" id="CHEBI:29105"/>
    </cofactor>
</comment>
<comment type="caution">
    <text evidence="10">The sequence shown here is derived from an EMBL/GenBank/DDBJ whole genome shotgun (WGS) entry which is preliminary data.</text>
</comment>
<evidence type="ECO:0000313" key="11">
    <source>
        <dbReference type="Proteomes" id="UP000617355"/>
    </source>
</evidence>
<reference evidence="11" key="1">
    <citation type="journal article" date="2019" name="Int. J. Syst. Evol. Microbiol.">
        <title>The Global Catalogue of Microorganisms (GCM) 10K type strain sequencing project: providing services to taxonomists for standard genome sequencing and annotation.</title>
        <authorList>
            <consortium name="The Broad Institute Genomics Platform"/>
            <consortium name="The Broad Institute Genome Sequencing Center for Infectious Disease"/>
            <person name="Wu L."/>
            <person name="Ma J."/>
        </authorList>
    </citation>
    <scope>NUCLEOTIDE SEQUENCE [LARGE SCALE GENOMIC DNA]</scope>
    <source>
        <strain evidence="11">CGMCC 1.12922</strain>
    </source>
</reference>
<evidence type="ECO:0000256" key="1">
    <source>
        <dbReference type="ARBA" id="ARBA00001941"/>
    </source>
</evidence>
<evidence type="ECO:0000256" key="3">
    <source>
        <dbReference type="ARBA" id="ARBA00001947"/>
    </source>
</evidence>
<evidence type="ECO:0000256" key="4">
    <source>
        <dbReference type="ARBA" id="ARBA00008236"/>
    </source>
</evidence>
<comment type="similarity">
    <text evidence="4">Belongs to the peptidase M29 family.</text>
</comment>
<evidence type="ECO:0000256" key="5">
    <source>
        <dbReference type="ARBA" id="ARBA00022438"/>
    </source>
</evidence>
<evidence type="ECO:0000256" key="2">
    <source>
        <dbReference type="ARBA" id="ARBA00001946"/>
    </source>
</evidence>
<evidence type="ECO:0000256" key="9">
    <source>
        <dbReference type="ARBA" id="ARBA00023049"/>
    </source>
</evidence>
<keyword evidence="11" id="KW-1185">Reference proteome</keyword>
<keyword evidence="5 10" id="KW-0031">Aminopeptidase</keyword>
<keyword evidence="9" id="KW-0482">Metalloprotease</keyword>
<protein>
    <submittedName>
        <fullName evidence="10">Aminopeptidase</fullName>
    </submittedName>
</protein>
<keyword evidence="8" id="KW-0378">Hydrolase</keyword>
<dbReference type="PANTHER" id="PTHR34448">
    <property type="entry name" value="AMINOPEPTIDASE"/>
    <property type="match status" value="1"/>
</dbReference>
<evidence type="ECO:0000256" key="7">
    <source>
        <dbReference type="ARBA" id="ARBA00022723"/>
    </source>
</evidence>
<proteinExistence type="inferred from homology"/>
<keyword evidence="6" id="KW-0645">Protease</keyword>
<comment type="cofactor">
    <cofactor evidence="2">
        <name>Mg(2+)</name>
        <dbReference type="ChEBI" id="CHEBI:18420"/>
    </cofactor>
</comment>
<gene>
    <name evidence="10" type="ORF">GCM10011358_32190</name>
</gene>
<dbReference type="InterPro" id="IPR000787">
    <property type="entry name" value="Peptidase_M29"/>
</dbReference>
<sequence>MNTQKNLDRLARLCVQFGLGLRPGQELVLTADIGAIDLVRRITREAYAAGASNVLALYADDESTLARYTHGSETALETAPGWLYDAMAGAFRNGAARLAIAGNTPGLLAGQDPAKVARANKAMSSAARPMLEAITSGATNWNIVPFVTEGWARQVFPDLAPDAAVERLWGHVFAALRLDRDDPVAAWRENFAELERRRAHLQGLALDALHFEGGGTDLTVGLARGHKWVGGAQTLEDGTTYAPNLPTEEIFTMPDRARTEGRAVFTKPAVIGGSIVEGLVVTFEAGRAVSIEAEKGGDVAREYFTTDEGASFLGEVALVPESSPIARSGVLYFNTLFDENAACHIAFGNAYAMNLSEGADPEEAGMNKSNIHMDCMIGSPAIAVTGIGPDGARHPIMADGEFVI</sequence>
<dbReference type="RefSeq" id="WP_188529778.1">
    <property type="nucleotide sequence ID" value="NZ_BMGI01000006.1"/>
</dbReference>
<dbReference type="SUPFAM" id="SSF144052">
    <property type="entry name" value="Thermophilic metalloprotease-like"/>
    <property type="match status" value="1"/>
</dbReference>
<dbReference type="GO" id="GO:0004177">
    <property type="term" value="F:aminopeptidase activity"/>
    <property type="evidence" value="ECO:0007669"/>
    <property type="project" value="UniProtKB-KW"/>
</dbReference>
<organism evidence="10 11">
    <name type="scientific">Sinisalibacter lacisalsi</name>
    <dbReference type="NCBI Taxonomy" id="1526570"/>
    <lineage>
        <taxon>Bacteria</taxon>
        <taxon>Pseudomonadati</taxon>
        <taxon>Pseudomonadota</taxon>
        <taxon>Alphaproteobacteria</taxon>
        <taxon>Rhodobacterales</taxon>
        <taxon>Roseobacteraceae</taxon>
        <taxon>Sinisalibacter</taxon>
    </lineage>
</organism>
<dbReference type="InterPro" id="IPR035097">
    <property type="entry name" value="M29_N-terminal"/>
</dbReference>
<keyword evidence="7" id="KW-0479">Metal-binding</keyword>
<dbReference type="Gene3D" id="3.40.1830.10">
    <property type="entry name" value="Thermophilic metalloprotease (M29)"/>
    <property type="match status" value="1"/>
</dbReference>
<dbReference type="EMBL" id="BMGI01000006">
    <property type="protein sequence ID" value="GGD46092.1"/>
    <property type="molecule type" value="Genomic_DNA"/>
</dbReference>
<evidence type="ECO:0000256" key="8">
    <source>
        <dbReference type="ARBA" id="ARBA00022801"/>
    </source>
</evidence>
<dbReference type="Proteomes" id="UP000617355">
    <property type="component" value="Unassembled WGS sequence"/>
</dbReference>
<evidence type="ECO:0000313" key="10">
    <source>
        <dbReference type="EMBL" id="GGD46092.1"/>
    </source>
</evidence>
<dbReference type="InterPro" id="IPR052170">
    <property type="entry name" value="M29_Exopeptidase"/>
</dbReference>
<comment type="cofactor">
    <cofactor evidence="1">
        <name>Co(2+)</name>
        <dbReference type="ChEBI" id="CHEBI:48828"/>
    </cofactor>
</comment>
<dbReference type="Pfam" id="PF02073">
    <property type="entry name" value="Peptidase_M29"/>
    <property type="match status" value="1"/>
</dbReference>
<dbReference type="PRINTS" id="PR00919">
    <property type="entry name" value="THERMOPTASE"/>
</dbReference>
<accession>A0ABQ1QWR7</accession>
<name>A0ABQ1QWR7_9RHOB</name>
<evidence type="ECO:0000256" key="6">
    <source>
        <dbReference type="ARBA" id="ARBA00022670"/>
    </source>
</evidence>
<dbReference type="PANTHER" id="PTHR34448:SF3">
    <property type="entry name" value="AMINOPEPTIDASE AMPS"/>
    <property type="match status" value="1"/>
</dbReference>